<organism evidence="3 4">
    <name type="scientific">Allisonella histaminiformans</name>
    <dbReference type="NCBI Taxonomy" id="209880"/>
    <lineage>
        <taxon>Bacteria</taxon>
        <taxon>Bacillati</taxon>
        <taxon>Bacillota</taxon>
        <taxon>Negativicutes</taxon>
        <taxon>Veillonellales</taxon>
        <taxon>Veillonellaceae</taxon>
        <taxon>Allisonella</taxon>
    </lineage>
</organism>
<dbReference type="RefSeq" id="WP_091365320.1">
    <property type="nucleotide sequence ID" value="NZ_FMXA01000023.1"/>
</dbReference>
<keyword evidence="4" id="KW-1185">Reference proteome</keyword>
<feature type="chain" id="PRO_5011683281" description="7(1) septoil knot domain-containing protein" evidence="1">
    <location>
        <begin position="25"/>
        <end position="110"/>
    </location>
</feature>
<accession>A0A1G5WMZ6</accession>
<evidence type="ECO:0000259" key="2">
    <source>
        <dbReference type="Pfam" id="PF19647"/>
    </source>
</evidence>
<evidence type="ECO:0000256" key="1">
    <source>
        <dbReference type="SAM" id="SignalP"/>
    </source>
</evidence>
<evidence type="ECO:0000313" key="4">
    <source>
        <dbReference type="Proteomes" id="UP000199689"/>
    </source>
</evidence>
<dbReference type="Proteomes" id="UP000199689">
    <property type="component" value="Unassembled WGS sequence"/>
</dbReference>
<dbReference type="OrthoDB" id="514259at2"/>
<name>A0A1G5WMZ6_9FIRM</name>
<dbReference type="Pfam" id="PF19647">
    <property type="entry name" value="Septknot"/>
    <property type="match status" value="1"/>
</dbReference>
<feature type="signal peptide" evidence="1">
    <location>
        <begin position="1"/>
        <end position="24"/>
    </location>
</feature>
<keyword evidence="1" id="KW-0732">Signal</keyword>
<protein>
    <recommendedName>
        <fullName evidence="2">7(1) septoil knot domain-containing protein</fullName>
    </recommendedName>
</protein>
<proteinExistence type="predicted"/>
<sequence>MKKWIRMVLIALVLTLGIVPLSHASNPISRDGYYHGIFLGGKVKVVNYGADIKVKVVNSFADLKVKPVTSFPDDVGEWQFVSYGEDFTIQYVNSFPDITIQFVSSFPGVR</sequence>
<dbReference type="InterPro" id="IPR046148">
    <property type="entry name" value="Septknot"/>
</dbReference>
<reference evidence="3 4" key="1">
    <citation type="submission" date="2016-10" db="EMBL/GenBank/DDBJ databases">
        <authorList>
            <person name="de Groot N.N."/>
        </authorList>
    </citation>
    <scope>NUCLEOTIDE SEQUENCE [LARGE SCALE GENOMIC DNA]</scope>
    <source>
        <strain evidence="3 4">DSM 15230</strain>
    </source>
</reference>
<evidence type="ECO:0000313" key="3">
    <source>
        <dbReference type="EMBL" id="SDA58605.1"/>
    </source>
</evidence>
<gene>
    <name evidence="3" type="ORF">SAMN02910343_01440</name>
</gene>
<dbReference type="AlphaFoldDB" id="A0A1G5WMZ6"/>
<dbReference type="GeneID" id="87756435"/>
<dbReference type="EMBL" id="FMXA01000023">
    <property type="protein sequence ID" value="SDA58605.1"/>
    <property type="molecule type" value="Genomic_DNA"/>
</dbReference>
<feature type="domain" description="7(1) septoil knot" evidence="2">
    <location>
        <begin position="41"/>
        <end position="110"/>
    </location>
</feature>